<evidence type="ECO:0000313" key="1">
    <source>
        <dbReference type="EMBL" id="JAH98359.1"/>
    </source>
</evidence>
<organism evidence="1">
    <name type="scientific">Anguilla anguilla</name>
    <name type="common">European freshwater eel</name>
    <name type="synonym">Muraena anguilla</name>
    <dbReference type="NCBI Taxonomy" id="7936"/>
    <lineage>
        <taxon>Eukaryota</taxon>
        <taxon>Metazoa</taxon>
        <taxon>Chordata</taxon>
        <taxon>Craniata</taxon>
        <taxon>Vertebrata</taxon>
        <taxon>Euteleostomi</taxon>
        <taxon>Actinopterygii</taxon>
        <taxon>Neopterygii</taxon>
        <taxon>Teleostei</taxon>
        <taxon>Anguilliformes</taxon>
        <taxon>Anguillidae</taxon>
        <taxon>Anguilla</taxon>
    </lineage>
</organism>
<reference evidence="1" key="2">
    <citation type="journal article" date="2015" name="Fish Shellfish Immunol.">
        <title>Early steps in the European eel (Anguilla anguilla)-Vibrio vulnificus interaction in the gills: Role of the RtxA13 toxin.</title>
        <authorList>
            <person name="Callol A."/>
            <person name="Pajuelo D."/>
            <person name="Ebbesson L."/>
            <person name="Teles M."/>
            <person name="MacKenzie S."/>
            <person name="Amaro C."/>
        </authorList>
    </citation>
    <scope>NUCLEOTIDE SEQUENCE</scope>
</reference>
<dbReference type="EMBL" id="GBXM01010218">
    <property type="protein sequence ID" value="JAH98359.1"/>
    <property type="molecule type" value="Transcribed_RNA"/>
</dbReference>
<sequence length="61" mass="7218">MNRNSFHHNGVIKSLFKMEKYICCIVLNNIHKTVLFQCHKTKNSKCSFKSDSLHFEVDFNI</sequence>
<reference evidence="1" key="1">
    <citation type="submission" date="2014-11" db="EMBL/GenBank/DDBJ databases">
        <authorList>
            <person name="Amaro Gonzalez C."/>
        </authorList>
    </citation>
    <scope>NUCLEOTIDE SEQUENCE</scope>
</reference>
<accession>A0A0E9X6Z1</accession>
<proteinExistence type="predicted"/>
<dbReference type="AlphaFoldDB" id="A0A0E9X6Z1"/>
<name>A0A0E9X6Z1_ANGAN</name>
<protein>
    <submittedName>
        <fullName evidence="1">Uncharacterized protein</fullName>
    </submittedName>
</protein>